<reference evidence="5" key="1">
    <citation type="submission" date="2021-02" db="EMBL/GenBank/DDBJ databases">
        <authorList>
            <person name="Nowell W R."/>
        </authorList>
    </citation>
    <scope>NUCLEOTIDE SEQUENCE</scope>
</reference>
<evidence type="ECO:0000256" key="3">
    <source>
        <dbReference type="PROSITE-ProRule" id="PRU00023"/>
    </source>
</evidence>
<proteinExistence type="predicted"/>
<dbReference type="Gene3D" id="1.25.40.20">
    <property type="entry name" value="Ankyrin repeat-containing domain"/>
    <property type="match status" value="1"/>
</dbReference>
<dbReference type="PANTHER" id="PTHR24173:SF76">
    <property type="match status" value="1"/>
</dbReference>
<evidence type="ECO:0000256" key="4">
    <source>
        <dbReference type="SAM" id="MobiDB-lite"/>
    </source>
</evidence>
<gene>
    <name evidence="5" type="ORF">QVE165_LOCUS37515</name>
</gene>
<dbReference type="PROSITE" id="PS50297">
    <property type="entry name" value="ANK_REP_REGION"/>
    <property type="match status" value="1"/>
</dbReference>
<accession>A0A815M3N7</accession>
<evidence type="ECO:0000313" key="5">
    <source>
        <dbReference type="EMBL" id="CAF1411283.1"/>
    </source>
</evidence>
<feature type="region of interest" description="Disordered" evidence="4">
    <location>
        <begin position="241"/>
        <end position="271"/>
    </location>
</feature>
<dbReference type="SMART" id="SM00248">
    <property type="entry name" value="ANK"/>
    <property type="match status" value="5"/>
</dbReference>
<feature type="compositionally biased region" description="Polar residues" evidence="4">
    <location>
        <begin position="258"/>
        <end position="271"/>
    </location>
</feature>
<keyword evidence="1" id="KW-0677">Repeat</keyword>
<evidence type="ECO:0000256" key="1">
    <source>
        <dbReference type="ARBA" id="ARBA00022737"/>
    </source>
</evidence>
<comment type="caution">
    <text evidence="5">The sequence shown here is derived from an EMBL/GenBank/DDBJ whole genome shotgun (WGS) entry which is preliminary data.</text>
</comment>
<feature type="repeat" description="ANK" evidence="3">
    <location>
        <begin position="143"/>
        <end position="179"/>
    </location>
</feature>
<dbReference type="Pfam" id="PF13857">
    <property type="entry name" value="Ank_5"/>
    <property type="match status" value="1"/>
</dbReference>
<evidence type="ECO:0000256" key="2">
    <source>
        <dbReference type="ARBA" id="ARBA00023043"/>
    </source>
</evidence>
<dbReference type="OrthoDB" id="5406014at2759"/>
<dbReference type="SUPFAM" id="SSF48403">
    <property type="entry name" value="Ankyrin repeat"/>
    <property type="match status" value="1"/>
</dbReference>
<protein>
    <submittedName>
        <fullName evidence="5">Uncharacterized protein</fullName>
    </submittedName>
</protein>
<keyword evidence="6" id="KW-1185">Reference proteome</keyword>
<dbReference type="PROSITE" id="PS50088">
    <property type="entry name" value="ANK_REPEAT"/>
    <property type="match status" value="1"/>
</dbReference>
<dbReference type="InterPro" id="IPR002110">
    <property type="entry name" value="Ankyrin_rpt"/>
</dbReference>
<dbReference type="PANTHER" id="PTHR24173">
    <property type="entry name" value="ANKYRIN REPEAT CONTAINING"/>
    <property type="match status" value="1"/>
</dbReference>
<name>A0A815M3N7_9BILA</name>
<dbReference type="Proteomes" id="UP000663832">
    <property type="component" value="Unassembled WGS sequence"/>
</dbReference>
<dbReference type="InterPro" id="IPR036770">
    <property type="entry name" value="Ankyrin_rpt-contain_sf"/>
</dbReference>
<dbReference type="Pfam" id="PF12796">
    <property type="entry name" value="Ank_2"/>
    <property type="match status" value="1"/>
</dbReference>
<keyword evidence="2 3" id="KW-0040">ANK repeat</keyword>
<sequence>MNTVHPLVFPPKLSPIRQRFTYHEFRPITLVKLERGILHRSLLYCLEKGYFSLIHYLLQSGATDPREHDSEGRTALMYCCFIDNDCWAENLAIILLEYGAKIGDQDQRGLNALHYAITTQRLSLVQHYIDSLDFNLNQAIDKNGNTCLHYAASTGNLEIIRLVLNVMKRYSIDLSIKNRFGLTAYDIACQTDNERCQNLLKNEIIHTEQSSTIAPLPVKTNLPPINCEPLTDRRLSITSRIHSTTSSQPRAFTPATYGATSTGTAPLSFSSAKPTRKLTSMSSFHSGSSAGHSSMLIDPIESHHIKLRRNESLDLSLLNQAKTLSNLSLSSSTNQNNGLNASSSTWRNDFSKIFDRFQIIKTPSYRETIQPPLSNELPSDIGQNLYSGGDGYRYAAGSNPSSLSTAADDSQKRRRSGLLSAKVVQRLRK</sequence>
<dbReference type="AlphaFoldDB" id="A0A815M3N7"/>
<feature type="region of interest" description="Disordered" evidence="4">
    <location>
        <begin position="397"/>
        <end position="419"/>
    </location>
</feature>
<dbReference type="EMBL" id="CAJNOM010000390">
    <property type="protein sequence ID" value="CAF1411283.1"/>
    <property type="molecule type" value="Genomic_DNA"/>
</dbReference>
<feature type="compositionally biased region" description="Polar residues" evidence="4">
    <location>
        <begin position="398"/>
        <end position="408"/>
    </location>
</feature>
<evidence type="ECO:0000313" key="6">
    <source>
        <dbReference type="Proteomes" id="UP000663832"/>
    </source>
</evidence>
<organism evidence="5 6">
    <name type="scientific">Adineta steineri</name>
    <dbReference type="NCBI Taxonomy" id="433720"/>
    <lineage>
        <taxon>Eukaryota</taxon>
        <taxon>Metazoa</taxon>
        <taxon>Spiralia</taxon>
        <taxon>Gnathifera</taxon>
        <taxon>Rotifera</taxon>
        <taxon>Eurotatoria</taxon>
        <taxon>Bdelloidea</taxon>
        <taxon>Adinetida</taxon>
        <taxon>Adinetidae</taxon>
        <taxon>Adineta</taxon>
    </lineage>
</organism>